<proteinExistence type="predicted"/>
<sequence length="119" mass="14198">MYALVREWCSSLLRKEDFSFAFLQGCFNNEAEYEALIAGLQIAYDAVLAQVDKEDWRQPFIEYFKHGRLPDDVFQRMKLKGRAPQFAFFNDTLYRRSYDQLWLRCLSPVEAQRVMHEVT</sequence>
<protein>
    <submittedName>
        <fullName evidence="1">Uncharacterized protein</fullName>
    </submittedName>
</protein>
<dbReference type="OrthoDB" id="1748115at2759"/>
<comment type="caution">
    <text evidence="1">The sequence shown here is derived from an EMBL/GenBank/DDBJ whole genome shotgun (WGS) entry which is preliminary data.</text>
</comment>
<accession>A0A7J0GIJ6</accession>
<dbReference type="Proteomes" id="UP000585474">
    <property type="component" value="Unassembled WGS sequence"/>
</dbReference>
<evidence type="ECO:0000313" key="1">
    <source>
        <dbReference type="EMBL" id="GFZ10534.1"/>
    </source>
</evidence>
<evidence type="ECO:0000313" key="2">
    <source>
        <dbReference type="Proteomes" id="UP000585474"/>
    </source>
</evidence>
<reference evidence="1 2" key="1">
    <citation type="submission" date="2019-07" db="EMBL/GenBank/DDBJ databases">
        <title>De Novo Assembly of kiwifruit Actinidia rufa.</title>
        <authorList>
            <person name="Sugita-Konishi S."/>
            <person name="Sato K."/>
            <person name="Mori E."/>
            <person name="Abe Y."/>
            <person name="Kisaki G."/>
            <person name="Hamano K."/>
            <person name="Suezawa K."/>
            <person name="Otani M."/>
            <person name="Fukuda T."/>
            <person name="Manabe T."/>
            <person name="Gomi K."/>
            <person name="Tabuchi M."/>
            <person name="Akimitsu K."/>
            <person name="Kataoka I."/>
        </authorList>
    </citation>
    <scope>NUCLEOTIDE SEQUENCE [LARGE SCALE GENOMIC DNA]</scope>
    <source>
        <strain evidence="2">cv. Fuchu</strain>
    </source>
</reference>
<dbReference type="PANTHER" id="PTHR48475">
    <property type="entry name" value="RIBONUCLEASE H"/>
    <property type="match status" value="1"/>
</dbReference>
<keyword evidence="2" id="KW-1185">Reference proteome</keyword>
<organism evidence="1 2">
    <name type="scientific">Actinidia rufa</name>
    <dbReference type="NCBI Taxonomy" id="165716"/>
    <lineage>
        <taxon>Eukaryota</taxon>
        <taxon>Viridiplantae</taxon>
        <taxon>Streptophyta</taxon>
        <taxon>Embryophyta</taxon>
        <taxon>Tracheophyta</taxon>
        <taxon>Spermatophyta</taxon>
        <taxon>Magnoliopsida</taxon>
        <taxon>eudicotyledons</taxon>
        <taxon>Gunneridae</taxon>
        <taxon>Pentapetalae</taxon>
        <taxon>asterids</taxon>
        <taxon>Ericales</taxon>
        <taxon>Actinidiaceae</taxon>
        <taxon>Actinidia</taxon>
    </lineage>
</organism>
<dbReference type="EMBL" id="BJWL01000021">
    <property type="protein sequence ID" value="GFZ10534.1"/>
    <property type="molecule type" value="Genomic_DNA"/>
</dbReference>
<name>A0A7J0GIJ6_9ERIC</name>
<dbReference type="PANTHER" id="PTHR48475:SF1">
    <property type="entry name" value="RNASE H TYPE-1 DOMAIN-CONTAINING PROTEIN"/>
    <property type="match status" value="1"/>
</dbReference>
<dbReference type="AlphaFoldDB" id="A0A7J0GIJ6"/>
<gene>
    <name evidence="1" type="ORF">Acr_21g0011330</name>
</gene>